<name>A0A9D1AGK2_9FIRM</name>
<keyword evidence="2" id="KW-0732">Signal</keyword>
<organism evidence="3 4">
    <name type="scientific">Candidatus Coproplasma stercoripullorum</name>
    <dbReference type="NCBI Taxonomy" id="2840751"/>
    <lineage>
        <taxon>Bacteria</taxon>
        <taxon>Bacillati</taxon>
        <taxon>Bacillota</taxon>
        <taxon>Clostridia</taxon>
        <taxon>Eubacteriales</taxon>
        <taxon>Candidatus Coproplasma</taxon>
    </lineage>
</organism>
<feature type="chain" id="PRO_5038866850" evidence="2">
    <location>
        <begin position="28"/>
        <end position="906"/>
    </location>
</feature>
<reference evidence="3" key="1">
    <citation type="submission" date="2020-10" db="EMBL/GenBank/DDBJ databases">
        <authorList>
            <person name="Gilroy R."/>
        </authorList>
    </citation>
    <scope>NUCLEOTIDE SEQUENCE</scope>
    <source>
        <strain evidence="3">ChiW25-3613</strain>
    </source>
</reference>
<sequence length="906" mass="98044">MSKTKKYLTAIVSLVMAGALVFGFAGCGPDNPDNPDTPPDKTESQPRLDVSTDADGGLSYAGGTALSMNVGYNNKTPYGYITYQNNDALVTGEFTLFGSHYAAGQLKPAWAALQEELDVTFTDNFTNLSSDAQINTAITDGVLATYDVITGSTAAINTQANADTDLFLDLSMYLDYLPNYKAFLEDNPIIMLSLTNSTDTGAMYMAPYFDGNDDIEKYEIANMTWIEKLLDGTEAGDSTTFTAQATAKQATTGTAASKRGDVLDGTSASATSYMGQTGSWWVETTDVSAADLNEDGTVPDGVDTSATTTVVVNYDAVLDELADSSSALAQAMTAAGVANPGSLESGNIVDLQNAAIDETDGEVTGAQLLAILRAYIDVAYQTKDGAKFYDVRSDVFNGYNAAWDVDLLVALSRCVVTNTSLLDTQTAMADIYAISGRQGSTQRFNDLLSLTGELYGERGLTFRYEYAYIDSDNSIKDARIQEDTYTALDRMNALVEEGLIYTGTETGNGTISYYTANEIEALMIWDYVQTQTANGGYAAMGLTEIAAVGDDYNFAPIVTPVSKYDDGSTNDEGYDYIDGRKVMRFTESWRSVKNSGFAVPYEAVANNPEKLAAVLAFIDYMFSNDGQILMSYGPQSSTNDLSGTAEAGFTSDDDGFWYNDEVTGVSLDTVAYRVEGSDQYTVKDEYAAQYFIYKNKVYSGTYYKGEMQPTMTDANLQLYYGRTVNDITLGQAPIGSKYARSYTNYARAIIGSALPIGNKLQSFEYQCTADCGIIGADKVAACLTNGTIEHVYQQITENPWYTIIPSALPYDPVTASAISNKWSQLNTTWFGSGSSIYINWLLEIMFRGLDGETSTSTYLGTAGGTLPDSAAAAVAVIEGLEYDTYQDYMTEAWGFLIEYYDANYAA</sequence>
<dbReference type="Proteomes" id="UP000824179">
    <property type="component" value="Unassembled WGS sequence"/>
</dbReference>
<evidence type="ECO:0000256" key="1">
    <source>
        <dbReference type="SAM" id="MobiDB-lite"/>
    </source>
</evidence>
<evidence type="ECO:0000256" key="2">
    <source>
        <dbReference type="SAM" id="SignalP"/>
    </source>
</evidence>
<gene>
    <name evidence="3" type="ORF">IAB90_04385</name>
</gene>
<protein>
    <submittedName>
        <fullName evidence="3">Uncharacterized protein</fullName>
    </submittedName>
</protein>
<evidence type="ECO:0000313" key="4">
    <source>
        <dbReference type="Proteomes" id="UP000824179"/>
    </source>
</evidence>
<feature type="region of interest" description="Disordered" evidence="1">
    <location>
        <begin position="29"/>
        <end position="54"/>
    </location>
</feature>
<evidence type="ECO:0000313" key="3">
    <source>
        <dbReference type="EMBL" id="HIR39604.1"/>
    </source>
</evidence>
<dbReference type="EMBL" id="DVHB01000075">
    <property type="protein sequence ID" value="HIR39604.1"/>
    <property type="molecule type" value="Genomic_DNA"/>
</dbReference>
<dbReference type="Gene3D" id="3.40.190.10">
    <property type="entry name" value="Periplasmic binding protein-like II"/>
    <property type="match status" value="3"/>
</dbReference>
<dbReference type="PROSITE" id="PS51257">
    <property type="entry name" value="PROKAR_LIPOPROTEIN"/>
    <property type="match status" value="1"/>
</dbReference>
<feature type="signal peptide" evidence="2">
    <location>
        <begin position="1"/>
        <end position="27"/>
    </location>
</feature>
<proteinExistence type="predicted"/>
<dbReference type="AlphaFoldDB" id="A0A9D1AGK2"/>
<reference evidence="3" key="2">
    <citation type="journal article" date="2021" name="PeerJ">
        <title>Extensive microbial diversity within the chicken gut microbiome revealed by metagenomics and culture.</title>
        <authorList>
            <person name="Gilroy R."/>
            <person name="Ravi A."/>
            <person name="Getino M."/>
            <person name="Pursley I."/>
            <person name="Horton D.L."/>
            <person name="Alikhan N.F."/>
            <person name="Baker D."/>
            <person name="Gharbi K."/>
            <person name="Hall N."/>
            <person name="Watson M."/>
            <person name="Adriaenssens E.M."/>
            <person name="Foster-Nyarko E."/>
            <person name="Jarju S."/>
            <person name="Secka A."/>
            <person name="Antonio M."/>
            <person name="Oren A."/>
            <person name="Chaudhuri R.R."/>
            <person name="La Ragione R."/>
            <person name="Hildebrand F."/>
            <person name="Pallen M.J."/>
        </authorList>
    </citation>
    <scope>NUCLEOTIDE SEQUENCE</scope>
    <source>
        <strain evidence="3">ChiW25-3613</strain>
    </source>
</reference>
<comment type="caution">
    <text evidence="3">The sequence shown here is derived from an EMBL/GenBank/DDBJ whole genome shotgun (WGS) entry which is preliminary data.</text>
</comment>
<accession>A0A9D1AGK2</accession>